<dbReference type="SUPFAM" id="SSF50249">
    <property type="entry name" value="Nucleic acid-binding proteins"/>
    <property type="match status" value="1"/>
</dbReference>
<protein>
    <recommendedName>
        <fullName evidence="1">ChsH2 C-terminal OB-fold domain-containing protein</fullName>
    </recommendedName>
</protein>
<dbReference type="PANTHER" id="PTHR34075">
    <property type="entry name" value="BLR3430 PROTEIN"/>
    <property type="match status" value="1"/>
</dbReference>
<gene>
    <name evidence="2" type="ORF">HNR60_004376</name>
</gene>
<proteinExistence type="predicted"/>
<dbReference type="RefSeq" id="WP_184262017.1">
    <property type="nucleotide sequence ID" value="NZ_JACHIH010000040.1"/>
</dbReference>
<evidence type="ECO:0000313" key="2">
    <source>
        <dbReference type="EMBL" id="MBB5049595.1"/>
    </source>
</evidence>
<sequence length="128" mass="13718">MSAPATAPLETYLAHLARGELAFQRAPDGSAVFFPRLVAPHSGATDLQWQVSAGLGTVYSVTTLHPKGEPAYNVSLIEVDEGFRLMSRVEGIDAAAVKIGMRVRVRITQDADGKPLPVFDALEPEQTS</sequence>
<accession>A0A7W8E181</accession>
<keyword evidence="3" id="KW-1185">Reference proteome</keyword>
<evidence type="ECO:0000313" key="3">
    <source>
        <dbReference type="Proteomes" id="UP000542353"/>
    </source>
</evidence>
<dbReference type="InterPro" id="IPR052513">
    <property type="entry name" value="Thioester_dehydratase-like"/>
</dbReference>
<dbReference type="EMBL" id="JACHIH010000040">
    <property type="protein sequence ID" value="MBB5049595.1"/>
    <property type="molecule type" value="Genomic_DNA"/>
</dbReference>
<dbReference type="AlphaFoldDB" id="A0A7W8E181"/>
<comment type="caution">
    <text evidence="2">The sequence shown here is derived from an EMBL/GenBank/DDBJ whole genome shotgun (WGS) entry which is preliminary data.</text>
</comment>
<dbReference type="Proteomes" id="UP000542353">
    <property type="component" value="Unassembled WGS sequence"/>
</dbReference>
<dbReference type="InterPro" id="IPR012340">
    <property type="entry name" value="NA-bd_OB-fold"/>
</dbReference>
<feature type="domain" description="ChsH2 C-terminal OB-fold" evidence="1">
    <location>
        <begin position="49"/>
        <end position="107"/>
    </location>
</feature>
<reference evidence="2 3" key="1">
    <citation type="submission" date="2020-08" db="EMBL/GenBank/DDBJ databases">
        <title>Genomic Encyclopedia of Type Strains, Phase IV (KMG-IV): sequencing the most valuable type-strain genomes for metagenomic binning, comparative biology and taxonomic classification.</title>
        <authorList>
            <person name="Goeker M."/>
        </authorList>
    </citation>
    <scope>NUCLEOTIDE SEQUENCE [LARGE SCALE GENOMIC DNA]</scope>
    <source>
        <strain evidence="2 3">DSM 12706</strain>
    </source>
</reference>
<dbReference type="PANTHER" id="PTHR34075:SF5">
    <property type="entry name" value="BLR3430 PROTEIN"/>
    <property type="match status" value="1"/>
</dbReference>
<organism evidence="2 3">
    <name type="scientific">Rhodopseudomonas rhenobacensis</name>
    <dbReference type="NCBI Taxonomy" id="87461"/>
    <lineage>
        <taxon>Bacteria</taxon>
        <taxon>Pseudomonadati</taxon>
        <taxon>Pseudomonadota</taxon>
        <taxon>Alphaproteobacteria</taxon>
        <taxon>Hyphomicrobiales</taxon>
        <taxon>Nitrobacteraceae</taxon>
        <taxon>Rhodopseudomonas</taxon>
    </lineage>
</organism>
<name>A0A7W8E181_9BRAD</name>
<dbReference type="Pfam" id="PF01796">
    <property type="entry name" value="OB_ChsH2_C"/>
    <property type="match status" value="1"/>
</dbReference>
<dbReference type="InterPro" id="IPR002878">
    <property type="entry name" value="ChsH2_C"/>
</dbReference>
<evidence type="ECO:0000259" key="1">
    <source>
        <dbReference type="Pfam" id="PF01796"/>
    </source>
</evidence>